<dbReference type="PANTHER" id="PTHR12271:SF127">
    <property type="entry name" value="SPECKLE TARGETED PIP5K1A-REGULATED POLY(A) POLYMERASE"/>
    <property type="match status" value="1"/>
</dbReference>
<evidence type="ECO:0000313" key="29">
    <source>
        <dbReference type="Proteomes" id="UP000287033"/>
    </source>
</evidence>
<dbReference type="Gene3D" id="3.30.70.330">
    <property type="match status" value="1"/>
</dbReference>
<dbReference type="GO" id="GO:0006397">
    <property type="term" value="P:mRNA processing"/>
    <property type="evidence" value="ECO:0007669"/>
    <property type="project" value="UniProtKB-KW"/>
</dbReference>
<keyword evidence="11" id="KW-0548">Nucleotidyltransferase</keyword>
<comment type="catalytic activity">
    <reaction evidence="23">
        <text>RNA(n) + ATP = RNA(n)-3'-adenine ribonucleotide + diphosphate</text>
        <dbReference type="Rhea" id="RHEA:11332"/>
        <dbReference type="Rhea" id="RHEA-COMP:14527"/>
        <dbReference type="Rhea" id="RHEA-COMP:17347"/>
        <dbReference type="ChEBI" id="CHEBI:30616"/>
        <dbReference type="ChEBI" id="CHEBI:33019"/>
        <dbReference type="ChEBI" id="CHEBI:140395"/>
        <dbReference type="ChEBI" id="CHEBI:173115"/>
        <dbReference type="EC" id="2.7.7.19"/>
    </reaction>
</comment>
<dbReference type="GO" id="GO:0005730">
    <property type="term" value="C:nucleolus"/>
    <property type="evidence" value="ECO:0007669"/>
    <property type="project" value="UniProtKB-SubCell"/>
</dbReference>
<keyword evidence="17" id="KW-0460">Magnesium</keyword>
<dbReference type="GO" id="GO:0003723">
    <property type="term" value="F:RNA binding"/>
    <property type="evidence" value="ECO:0007669"/>
    <property type="project" value="UniProtKB-UniRule"/>
</dbReference>
<evidence type="ECO:0000256" key="13">
    <source>
        <dbReference type="ARBA" id="ARBA00022741"/>
    </source>
</evidence>
<dbReference type="GO" id="GO:0005524">
    <property type="term" value="F:ATP binding"/>
    <property type="evidence" value="ECO:0007669"/>
    <property type="project" value="UniProtKB-KW"/>
</dbReference>
<keyword evidence="19" id="KW-0464">Manganese</keyword>
<evidence type="ECO:0000256" key="20">
    <source>
        <dbReference type="ARBA" id="ARBA00023242"/>
    </source>
</evidence>
<evidence type="ECO:0000313" key="28">
    <source>
        <dbReference type="EMBL" id="GCC35417.1"/>
    </source>
</evidence>
<protein>
    <recommendedName>
        <fullName evidence="8">Speckle targeted PIP5K1A-regulated poly(A) polymerase</fullName>
        <ecNumber evidence="6">2.7.7.19</ecNumber>
        <ecNumber evidence="7">2.7.7.52</ecNumber>
    </recommendedName>
    <alternativeName>
        <fullName evidence="21">RNA-binding motif protein 21</fullName>
    </alternativeName>
    <alternativeName>
        <fullName evidence="22">U6 snRNA-specific terminal uridylyltransferase 1</fullName>
    </alternativeName>
</protein>
<dbReference type="SMART" id="SM00451">
    <property type="entry name" value="ZnF_U1"/>
    <property type="match status" value="1"/>
</dbReference>
<evidence type="ECO:0000256" key="19">
    <source>
        <dbReference type="ARBA" id="ARBA00023211"/>
    </source>
</evidence>
<dbReference type="Pfam" id="PF12874">
    <property type="entry name" value="zf-met"/>
    <property type="match status" value="1"/>
</dbReference>
<accession>A0A401SYE0</accession>
<keyword evidence="13" id="KW-0547">Nucleotide-binding</keyword>
<evidence type="ECO:0000256" key="4">
    <source>
        <dbReference type="ARBA" id="ARBA00004604"/>
    </source>
</evidence>
<comment type="caution">
    <text evidence="28">The sequence shown here is derived from an EMBL/GenBank/DDBJ whole genome shotgun (WGS) entry which is preliminary data.</text>
</comment>
<evidence type="ECO:0000256" key="16">
    <source>
        <dbReference type="ARBA" id="ARBA00022840"/>
    </source>
</evidence>
<dbReference type="AlphaFoldDB" id="A0A401SYE0"/>
<dbReference type="InterPro" id="IPR013087">
    <property type="entry name" value="Znf_C2H2_type"/>
</dbReference>
<reference evidence="28 29" key="1">
    <citation type="journal article" date="2018" name="Nat. Ecol. Evol.">
        <title>Shark genomes provide insights into elasmobranch evolution and the origin of vertebrates.</title>
        <authorList>
            <person name="Hara Y"/>
            <person name="Yamaguchi K"/>
            <person name="Onimaru K"/>
            <person name="Kadota M"/>
            <person name="Koyanagi M"/>
            <person name="Keeley SD"/>
            <person name="Tatsumi K"/>
            <person name="Tanaka K"/>
            <person name="Motone F"/>
            <person name="Kageyama Y"/>
            <person name="Nozu R"/>
            <person name="Adachi N"/>
            <person name="Nishimura O"/>
            <person name="Nakagawa R"/>
            <person name="Tanegashima C"/>
            <person name="Kiyatake I"/>
            <person name="Matsumoto R"/>
            <person name="Murakumo K"/>
            <person name="Nishida K"/>
            <person name="Terakita A"/>
            <person name="Kuratani S"/>
            <person name="Sato K"/>
            <person name="Hyodo S Kuraku.S."/>
        </authorList>
    </citation>
    <scope>NUCLEOTIDE SEQUENCE [LARGE SCALE GENOMIC DNA]</scope>
</reference>
<evidence type="ECO:0000259" key="27">
    <source>
        <dbReference type="PROSITE" id="PS50102"/>
    </source>
</evidence>
<dbReference type="InterPro" id="IPR043519">
    <property type="entry name" value="NT_sf"/>
</dbReference>
<dbReference type="InterPro" id="IPR002058">
    <property type="entry name" value="PAP_assoc"/>
</dbReference>
<evidence type="ECO:0000256" key="1">
    <source>
        <dbReference type="ARBA" id="ARBA00001936"/>
    </source>
</evidence>
<dbReference type="GO" id="GO:0008270">
    <property type="term" value="F:zinc ion binding"/>
    <property type="evidence" value="ECO:0007669"/>
    <property type="project" value="UniProtKB-KW"/>
</dbReference>
<dbReference type="CDD" id="cd12279">
    <property type="entry name" value="RRM_TUT1"/>
    <property type="match status" value="1"/>
</dbReference>
<evidence type="ECO:0000256" key="2">
    <source>
        <dbReference type="ARBA" id="ARBA00001946"/>
    </source>
</evidence>
<evidence type="ECO:0000256" key="5">
    <source>
        <dbReference type="ARBA" id="ARBA00008593"/>
    </source>
</evidence>
<evidence type="ECO:0000256" key="10">
    <source>
        <dbReference type="ARBA" id="ARBA00022679"/>
    </source>
</evidence>
<dbReference type="InterPro" id="IPR054708">
    <property type="entry name" value="MTPAP-like_central"/>
</dbReference>
<evidence type="ECO:0000256" key="15">
    <source>
        <dbReference type="ARBA" id="ARBA00022833"/>
    </source>
</evidence>
<dbReference type="PROSITE" id="PS50102">
    <property type="entry name" value="RRM"/>
    <property type="match status" value="1"/>
</dbReference>
<dbReference type="EC" id="2.7.7.19" evidence="6"/>
<dbReference type="InterPro" id="IPR034388">
    <property type="entry name" value="Star-PAP_RRM"/>
</dbReference>
<comment type="cofactor">
    <cofactor evidence="1">
        <name>Mn(2+)</name>
        <dbReference type="ChEBI" id="CHEBI:29035"/>
    </cofactor>
</comment>
<feature type="region of interest" description="Disordered" evidence="26">
    <location>
        <begin position="629"/>
        <end position="661"/>
    </location>
</feature>
<evidence type="ECO:0000256" key="22">
    <source>
        <dbReference type="ARBA" id="ARBA00033036"/>
    </source>
</evidence>
<sequence length="791" mass="89418">MSVSDVEPLARGGYRCLLCDVRVPNSPSLNDHLKGKKHQKLLSVRSCRKSQQEKSLFVSGFHKGTSNLEITDYFQNFGTVANVIMDKDKGLYAIIEMGDTEEVEKVLSITQHCMNGQKLRVKHKETKEFKYIPKRKQSPGKKQWIDFEELTQGLCQAVDVDEQMKQLLQLFELTESEKTLRELIVSLLQEVFLEFFPSCRILPFGSSVNAFGIHGCDMDLFLDLENTKAFQAHARSKVETEEVNGIKEDAQFETQSEDSILSDIDLGTSNTAEVLQLVATVLQKCVPGIHKVQAVTTARLPVVKFIHKESGLQGDISINNRLAVRNTQFLQLCASLDQRVRPLVYAVRYWAKQKQLAGNPFGGGPLMNNYAVTLLVVFFLQNRTPPVLPTVNHLKELADEDDQCVIDGWDCTFPSNQSKVEPSPNSEGLCGLLAEFYKFYSQFDFAGTVVSLSEGKAHLVTDFIGPESETNLRLGPINIQDPFELSHNVSGNINERTGQKFKRQLDEAFKYCRSLQYQRKSNKGKIWGIVRLFQPLNSTDCSPAHSPEVDCSPVKELNHSGNVLTIPFKLSCLSEQTREKLHGSSDFREIWFNKVCHAVLYVMETVLKCGCTCTEGSGVRIDDIKISSFDGNGNDNDNDNEDNTGLKRKHPVEEIPETSSTKKARIETVQYRRKVTWHCEVWSRVWVGRRKMRRQLHFRTTEPDANTGEVVNSLEIEENVSAAILQQEGRGDKSSPLITFTLCAFLVGGNEDTRTTIRVTPIQHTTLFPEFFHFLESFVPKMAEKCFEKSE</sequence>
<keyword evidence="10" id="KW-0808">Transferase</keyword>
<keyword evidence="20" id="KW-0539">Nucleus</keyword>
<dbReference type="SUPFAM" id="SSF81301">
    <property type="entry name" value="Nucleotidyltransferase"/>
    <property type="match status" value="1"/>
</dbReference>
<dbReference type="PROSITE" id="PS00028">
    <property type="entry name" value="ZINC_FINGER_C2H2_1"/>
    <property type="match status" value="1"/>
</dbReference>
<keyword evidence="14" id="KW-0863">Zinc-finger</keyword>
<dbReference type="Gene3D" id="3.30.160.60">
    <property type="entry name" value="Classic Zinc Finger"/>
    <property type="match status" value="1"/>
</dbReference>
<keyword evidence="12" id="KW-0479">Metal-binding</keyword>
<name>A0A401SYE0_CHIPU</name>
<keyword evidence="18 25" id="KW-0694">RNA-binding</keyword>
<dbReference type="SUPFAM" id="SSF81631">
    <property type="entry name" value="PAP/OAS1 substrate-binding domain"/>
    <property type="match status" value="1"/>
</dbReference>
<dbReference type="GO" id="GO:0050265">
    <property type="term" value="F:RNA uridylyltransferase activity"/>
    <property type="evidence" value="ECO:0007669"/>
    <property type="project" value="UniProtKB-EC"/>
</dbReference>
<dbReference type="PANTHER" id="PTHR12271">
    <property type="entry name" value="POLY A POLYMERASE CID PAP -RELATED"/>
    <property type="match status" value="1"/>
</dbReference>
<evidence type="ECO:0000256" key="3">
    <source>
        <dbReference type="ARBA" id="ARBA00004324"/>
    </source>
</evidence>
<dbReference type="SMART" id="SM00360">
    <property type="entry name" value="RRM"/>
    <property type="match status" value="1"/>
</dbReference>
<dbReference type="Proteomes" id="UP000287033">
    <property type="component" value="Unassembled WGS sequence"/>
</dbReference>
<evidence type="ECO:0000256" key="14">
    <source>
        <dbReference type="ARBA" id="ARBA00022771"/>
    </source>
</evidence>
<evidence type="ECO:0000256" key="24">
    <source>
        <dbReference type="ARBA" id="ARBA00049105"/>
    </source>
</evidence>
<dbReference type="Gene3D" id="1.10.1410.10">
    <property type="match status" value="1"/>
</dbReference>
<evidence type="ECO:0000256" key="9">
    <source>
        <dbReference type="ARBA" id="ARBA00022664"/>
    </source>
</evidence>
<feature type="domain" description="RRM" evidence="27">
    <location>
        <begin position="54"/>
        <end position="126"/>
    </location>
</feature>
<dbReference type="GO" id="GO:0016607">
    <property type="term" value="C:nuclear speck"/>
    <property type="evidence" value="ECO:0007669"/>
    <property type="project" value="UniProtKB-SubCell"/>
</dbReference>
<keyword evidence="29" id="KW-1185">Reference proteome</keyword>
<evidence type="ECO:0000256" key="12">
    <source>
        <dbReference type="ARBA" id="ARBA00022723"/>
    </source>
</evidence>
<evidence type="ECO:0000256" key="25">
    <source>
        <dbReference type="PROSITE-ProRule" id="PRU00176"/>
    </source>
</evidence>
<dbReference type="EC" id="2.7.7.52" evidence="7"/>
<dbReference type="GO" id="GO:0031123">
    <property type="term" value="P:RNA 3'-end processing"/>
    <property type="evidence" value="ECO:0007669"/>
    <property type="project" value="TreeGrafter"/>
</dbReference>
<evidence type="ECO:0000256" key="11">
    <source>
        <dbReference type="ARBA" id="ARBA00022695"/>
    </source>
</evidence>
<dbReference type="STRING" id="137246.A0A401SYE0"/>
<dbReference type="Pfam" id="PF22600">
    <property type="entry name" value="MTPAP-like_central"/>
    <property type="match status" value="1"/>
</dbReference>
<organism evidence="28 29">
    <name type="scientific">Chiloscyllium punctatum</name>
    <name type="common">Brownbanded bambooshark</name>
    <name type="synonym">Hemiscyllium punctatum</name>
    <dbReference type="NCBI Taxonomy" id="137246"/>
    <lineage>
        <taxon>Eukaryota</taxon>
        <taxon>Metazoa</taxon>
        <taxon>Chordata</taxon>
        <taxon>Craniata</taxon>
        <taxon>Vertebrata</taxon>
        <taxon>Chondrichthyes</taxon>
        <taxon>Elasmobranchii</taxon>
        <taxon>Galeomorphii</taxon>
        <taxon>Galeoidea</taxon>
        <taxon>Orectolobiformes</taxon>
        <taxon>Hemiscylliidae</taxon>
        <taxon>Chiloscyllium</taxon>
    </lineage>
</organism>
<comment type="cofactor">
    <cofactor evidence="2">
        <name>Mg(2+)</name>
        <dbReference type="ChEBI" id="CHEBI:18420"/>
    </cofactor>
</comment>
<dbReference type="Gene3D" id="3.30.460.10">
    <property type="entry name" value="Beta Polymerase, domain 2"/>
    <property type="match status" value="1"/>
</dbReference>
<comment type="catalytic activity">
    <reaction evidence="24">
        <text>RNA(n) + UTP = RNA(n)-3'-uridine ribonucleotide + diphosphate</text>
        <dbReference type="Rhea" id="RHEA:14785"/>
        <dbReference type="Rhea" id="RHEA-COMP:14527"/>
        <dbReference type="Rhea" id="RHEA-COMP:17348"/>
        <dbReference type="ChEBI" id="CHEBI:33019"/>
        <dbReference type="ChEBI" id="CHEBI:46398"/>
        <dbReference type="ChEBI" id="CHEBI:140395"/>
        <dbReference type="ChEBI" id="CHEBI:173116"/>
        <dbReference type="EC" id="2.7.7.52"/>
    </reaction>
</comment>
<comment type="similarity">
    <text evidence="5">Belongs to the DNA polymerase type-B-like family.</text>
</comment>
<evidence type="ECO:0000256" key="21">
    <source>
        <dbReference type="ARBA" id="ARBA00030790"/>
    </source>
</evidence>
<evidence type="ECO:0000256" key="18">
    <source>
        <dbReference type="ARBA" id="ARBA00022884"/>
    </source>
</evidence>
<dbReference type="SUPFAM" id="SSF54928">
    <property type="entry name" value="RNA-binding domain, RBD"/>
    <property type="match status" value="1"/>
</dbReference>
<dbReference type="InterPro" id="IPR003604">
    <property type="entry name" value="Matrin/U1-like-C_Znf_C2H2"/>
</dbReference>
<evidence type="ECO:0000256" key="7">
    <source>
        <dbReference type="ARBA" id="ARBA00012472"/>
    </source>
</evidence>
<dbReference type="Pfam" id="PF03828">
    <property type="entry name" value="PAP_assoc"/>
    <property type="match status" value="1"/>
</dbReference>
<dbReference type="InterPro" id="IPR000504">
    <property type="entry name" value="RRM_dom"/>
</dbReference>
<evidence type="ECO:0000256" key="17">
    <source>
        <dbReference type="ARBA" id="ARBA00022842"/>
    </source>
</evidence>
<dbReference type="OrthoDB" id="2274644at2759"/>
<dbReference type="CDD" id="cd05402">
    <property type="entry name" value="NT_PAP_TUTase"/>
    <property type="match status" value="1"/>
</dbReference>
<gene>
    <name evidence="28" type="ORF">chiPu_0013901</name>
</gene>
<dbReference type="GO" id="GO:1990817">
    <property type="term" value="F:poly(A) RNA polymerase activity"/>
    <property type="evidence" value="ECO:0007669"/>
    <property type="project" value="UniProtKB-EC"/>
</dbReference>
<keyword evidence="16" id="KW-0067">ATP-binding</keyword>
<evidence type="ECO:0000256" key="8">
    <source>
        <dbReference type="ARBA" id="ARBA00021679"/>
    </source>
</evidence>
<dbReference type="EMBL" id="BEZZ01000697">
    <property type="protein sequence ID" value="GCC35417.1"/>
    <property type="molecule type" value="Genomic_DNA"/>
</dbReference>
<comment type="subcellular location">
    <subcellularLocation>
        <location evidence="3">Nucleus speckle</location>
    </subcellularLocation>
    <subcellularLocation>
        <location evidence="4">Nucleus</location>
        <location evidence="4">Nucleolus</location>
    </subcellularLocation>
</comment>
<dbReference type="InterPro" id="IPR035979">
    <property type="entry name" value="RBD_domain_sf"/>
</dbReference>
<keyword evidence="15" id="KW-0862">Zinc</keyword>
<dbReference type="InterPro" id="IPR012677">
    <property type="entry name" value="Nucleotide-bd_a/b_plait_sf"/>
</dbReference>
<evidence type="ECO:0000256" key="23">
    <source>
        <dbReference type="ARBA" id="ARBA00048830"/>
    </source>
</evidence>
<dbReference type="OMA" id="QDWAMQG"/>
<evidence type="ECO:0000256" key="6">
    <source>
        <dbReference type="ARBA" id="ARBA00012388"/>
    </source>
</evidence>
<keyword evidence="9" id="KW-0507">mRNA processing</keyword>
<evidence type="ECO:0000256" key="26">
    <source>
        <dbReference type="SAM" id="MobiDB-lite"/>
    </source>
</evidence>
<proteinExistence type="inferred from homology"/>